<dbReference type="OMA" id="NELYFVI"/>
<name>G0MQP4_CAEBE</name>
<dbReference type="eggNOG" id="ENOG502THVA">
    <property type="taxonomic scope" value="Eukaryota"/>
</dbReference>
<organism evidence="2">
    <name type="scientific">Caenorhabditis brenneri</name>
    <name type="common">Nematode worm</name>
    <dbReference type="NCBI Taxonomy" id="135651"/>
    <lineage>
        <taxon>Eukaryota</taxon>
        <taxon>Metazoa</taxon>
        <taxon>Ecdysozoa</taxon>
        <taxon>Nematoda</taxon>
        <taxon>Chromadorea</taxon>
        <taxon>Rhabditida</taxon>
        <taxon>Rhabditina</taxon>
        <taxon>Rhabditomorpha</taxon>
        <taxon>Rhabditoidea</taxon>
        <taxon>Rhabditidae</taxon>
        <taxon>Peloderinae</taxon>
        <taxon>Caenorhabditis</taxon>
    </lineage>
</organism>
<reference evidence="2" key="1">
    <citation type="submission" date="2011-07" db="EMBL/GenBank/DDBJ databases">
        <authorList>
            <consortium name="Caenorhabditis brenneri Sequencing and Analysis Consortium"/>
            <person name="Wilson R.K."/>
        </authorList>
    </citation>
    <scope>NUCLEOTIDE SEQUENCE [LARGE SCALE GENOMIC DNA]</scope>
    <source>
        <strain evidence="2">PB2801</strain>
    </source>
</reference>
<keyword evidence="2" id="KW-1185">Reference proteome</keyword>
<sequence>MKNVFMSREIVCGIKRKGQPKLSKQQEQVNKDTLELMKCCMNELYFIIKAQPFPYSRSVTRFADFLMESDTKVMKMLENRSQITAKVFDNDQIIFEKMIGDWRREIAVQYRELNKFMLTVEETHALEGFRAMFNLPEYTDNMTDEERHIANFVNRKFVWLNGAPEEVWLWTGLQYYNNARHVENSYKLRLMSRYGPE</sequence>
<dbReference type="HOGENOM" id="CLU_1416367_0_0_1"/>
<dbReference type="OrthoDB" id="5773867at2759"/>
<gene>
    <name evidence="1" type="ORF">CAEBREN_11599</name>
</gene>
<evidence type="ECO:0000313" key="2">
    <source>
        <dbReference type="Proteomes" id="UP000008068"/>
    </source>
</evidence>
<evidence type="ECO:0000313" key="1">
    <source>
        <dbReference type="EMBL" id="EGT41497.1"/>
    </source>
</evidence>
<protein>
    <submittedName>
        <fullName evidence="1">Uncharacterized protein</fullName>
    </submittedName>
</protein>
<dbReference type="AlphaFoldDB" id="G0MQP4"/>
<dbReference type="Proteomes" id="UP000008068">
    <property type="component" value="Unassembled WGS sequence"/>
</dbReference>
<accession>G0MQP4</accession>
<dbReference type="InParanoid" id="G0MQP4"/>
<proteinExistence type="predicted"/>
<dbReference type="EMBL" id="GL379807">
    <property type="protein sequence ID" value="EGT41497.1"/>
    <property type="molecule type" value="Genomic_DNA"/>
</dbReference>